<sequence length="402" mass="45980">MLRELRDCGWIEKYSDPGSMRNAYRFTPRGRQFAALFAQDADDIITSTQNTRSTLAHLRTFTEGAHQGRISIPDLMIAAKLSSDIVGDFNDIIEEVTERKRRFAETVTHTAEQAREAGLDFFEYMGNRFVPEIEVRFNEDSVERYRSEIKGYIERVWTLPDDTKRDIERKLRAYYPMLLREGREVLLAWVLNRIEKHIDRACDAKLPELRRETRTLVRRADALMRHLGAITFETEDMSVGQYVASLSRLPDEAVTRVLDDPRSSVLLMRVALIDPQTIAIRPRATRSPVGNRMAPSEAPTREAILDRDLRQELARIFRVDIESISEFVVEQLAGGRSIRLSEMQIGDVPSLLSALHAGQVAGSSARGRRFRIRPIDATVANEYFETRDYVIEVVEPRRGGPG</sequence>
<evidence type="ECO:0008006" key="3">
    <source>
        <dbReference type="Google" id="ProtNLM"/>
    </source>
</evidence>
<dbReference type="Proteomes" id="UP000245474">
    <property type="component" value="Unassembled WGS sequence"/>
</dbReference>
<dbReference type="EMBL" id="QFFI01000012">
    <property type="protein sequence ID" value="PWG63279.1"/>
    <property type="molecule type" value="Genomic_DNA"/>
</dbReference>
<organism evidence="1 2">
    <name type="scientific">Sediminicurvatus halobius</name>
    <dbReference type="NCBI Taxonomy" id="2182432"/>
    <lineage>
        <taxon>Bacteria</taxon>
        <taxon>Pseudomonadati</taxon>
        <taxon>Pseudomonadota</taxon>
        <taxon>Gammaproteobacteria</taxon>
        <taxon>Chromatiales</taxon>
        <taxon>Ectothiorhodospiraceae</taxon>
        <taxon>Sediminicurvatus</taxon>
    </lineage>
</organism>
<dbReference type="AlphaFoldDB" id="A0A2U2N2R4"/>
<evidence type="ECO:0000313" key="2">
    <source>
        <dbReference type="Proteomes" id="UP000245474"/>
    </source>
</evidence>
<dbReference type="InterPro" id="IPR043773">
    <property type="entry name" value="JetA"/>
</dbReference>
<reference evidence="1 2" key="1">
    <citation type="submission" date="2018-05" db="EMBL/GenBank/DDBJ databases">
        <title>Spiribacter halobius sp. nov., a moderately halophilic bacterium isolated from marine solar saltern.</title>
        <authorList>
            <person name="Zheng W.-S."/>
            <person name="Lu D.-C."/>
            <person name="Du Z.-J."/>
        </authorList>
    </citation>
    <scope>NUCLEOTIDE SEQUENCE [LARGE SCALE GENOMIC DNA]</scope>
    <source>
        <strain evidence="1 2">E85</strain>
    </source>
</reference>
<evidence type="ECO:0000313" key="1">
    <source>
        <dbReference type="EMBL" id="PWG63279.1"/>
    </source>
</evidence>
<name>A0A2U2N2R4_9GAMM</name>
<proteinExistence type="predicted"/>
<dbReference type="OrthoDB" id="8881537at2"/>
<comment type="caution">
    <text evidence="1">The sequence shown here is derived from an EMBL/GenBank/DDBJ whole genome shotgun (WGS) entry which is preliminary data.</text>
</comment>
<dbReference type="Pfam" id="PF18982">
    <property type="entry name" value="JetA"/>
    <property type="match status" value="1"/>
</dbReference>
<protein>
    <recommendedName>
        <fullName evidence="3">Flagellar protein FliT</fullName>
    </recommendedName>
</protein>
<keyword evidence="2" id="KW-1185">Reference proteome</keyword>
<gene>
    <name evidence="1" type="ORF">DEM34_09410</name>
</gene>
<accession>A0A2U2N2R4</accession>